<dbReference type="PANTHER" id="PTHR10361">
    <property type="entry name" value="SODIUM-BILE ACID COTRANSPORTER"/>
    <property type="match status" value="1"/>
</dbReference>
<dbReference type="InterPro" id="IPR002657">
    <property type="entry name" value="BilAc:Na_symport/Acr3"/>
</dbReference>
<dbReference type="Proteomes" id="UP001295423">
    <property type="component" value="Unassembled WGS sequence"/>
</dbReference>
<evidence type="ECO:0000256" key="4">
    <source>
        <dbReference type="ARBA" id="ARBA00022989"/>
    </source>
</evidence>
<name>A0AAD2FAU1_9STRA</name>
<comment type="subcellular location">
    <subcellularLocation>
        <location evidence="1">Membrane</location>
        <topology evidence="1">Multi-pass membrane protein</topology>
    </subcellularLocation>
</comment>
<keyword evidence="8" id="KW-1185">Reference proteome</keyword>
<comment type="caution">
    <text evidence="7">The sequence shown here is derived from an EMBL/GenBank/DDBJ whole genome shotgun (WGS) entry which is preliminary data.</text>
</comment>
<evidence type="ECO:0000256" key="2">
    <source>
        <dbReference type="ARBA" id="ARBA00006528"/>
    </source>
</evidence>
<feature type="transmembrane region" description="Helical" evidence="6">
    <location>
        <begin position="7"/>
        <end position="26"/>
    </location>
</feature>
<evidence type="ECO:0008006" key="9">
    <source>
        <dbReference type="Google" id="ProtNLM"/>
    </source>
</evidence>
<proteinExistence type="inferred from homology"/>
<keyword evidence="4 6" id="KW-1133">Transmembrane helix</keyword>
<dbReference type="EMBL" id="CAKOGP040000001">
    <property type="protein sequence ID" value="CAJ1903950.1"/>
    <property type="molecule type" value="Genomic_DNA"/>
</dbReference>
<evidence type="ECO:0000256" key="6">
    <source>
        <dbReference type="SAM" id="Phobius"/>
    </source>
</evidence>
<evidence type="ECO:0000313" key="8">
    <source>
        <dbReference type="Proteomes" id="UP001295423"/>
    </source>
</evidence>
<feature type="transmembrane region" description="Helical" evidence="6">
    <location>
        <begin position="201"/>
        <end position="219"/>
    </location>
</feature>
<evidence type="ECO:0000256" key="5">
    <source>
        <dbReference type="ARBA" id="ARBA00023136"/>
    </source>
</evidence>
<gene>
    <name evidence="7" type="ORF">CYCCA115_LOCUS391</name>
</gene>
<dbReference type="PANTHER" id="PTHR10361:SF28">
    <property type="entry name" value="P3 PROTEIN-RELATED"/>
    <property type="match status" value="1"/>
</dbReference>
<comment type="similarity">
    <text evidence="2">Belongs to the bile acid:sodium symporter (BASS) (TC 2.A.28) family.</text>
</comment>
<protein>
    <recommendedName>
        <fullName evidence="9">Ileal sodium/bile acid cotransporter</fullName>
    </recommendedName>
</protein>
<keyword evidence="5 6" id="KW-0472">Membrane</keyword>
<evidence type="ECO:0000256" key="1">
    <source>
        <dbReference type="ARBA" id="ARBA00004141"/>
    </source>
</evidence>
<feature type="transmembrane region" description="Helical" evidence="6">
    <location>
        <begin position="134"/>
        <end position="157"/>
    </location>
</feature>
<dbReference type="Pfam" id="PF01758">
    <property type="entry name" value="SBF"/>
    <property type="match status" value="1"/>
</dbReference>
<dbReference type="AlphaFoldDB" id="A0AAD2FAU1"/>
<dbReference type="Gene3D" id="1.20.1530.20">
    <property type="match status" value="1"/>
</dbReference>
<reference evidence="7" key="1">
    <citation type="submission" date="2023-08" db="EMBL/GenBank/DDBJ databases">
        <authorList>
            <person name="Audoor S."/>
            <person name="Bilcke G."/>
        </authorList>
    </citation>
    <scope>NUCLEOTIDE SEQUENCE</scope>
</reference>
<accession>A0AAD2FAU1</accession>
<sequence>MSRLQEIGAHVLLFFLVFGMSATVDIPRMKKQMRNRSALLIGIALQFLILPFVGFIIVYLLNLSAPLGITLLVVTSSPGGSYSNWWCSLFNAELALSVTMTGLSTALSVFMLPLNLSIYVSSIYDGDVVKSLNWFSLILSLVVVITGIVSGVLSSAWQNSTRFNLRANQMGNLAGISLVVYSALVSSSSEDASLWNQDPSFYIGVSLPAIFGVVIASQLASKADLEKPERVAVAVEACYQNTGIATSVAITMFQGADEATAIGVPLFYGIVEMVVLAIYCIACWKMGWTKAPADENLCTVITTSYEVENARLDSPNAIEVVHGQGDGGDEQDLDNMVFTQTNEGYKVDEGQFEETSNAERISKDNINKLPVDDKELI</sequence>
<feature type="transmembrane region" description="Helical" evidence="6">
    <location>
        <begin position="259"/>
        <end position="282"/>
    </location>
</feature>
<dbReference type="InterPro" id="IPR038770">
    <property type="entry name" value="Na+/solute_symporter_sf"/>
</dbReference>
<organism evidence="7 8">
    <name type="scientific">Cylindrotheca closterium</name>
    <dbReference type="NCBI Taxonomy" id="2856"/>
    <lineage>
        <taxon>Eukaryota</taxon>
        <taxon>Sar</taxon>
        <taxon>Stramenopiles</taxon>
        <taxon>Ochrophyta</taxon>
        <taxon>Bacillariophyta</taxon>
        <taxon>Bacillariophyceae</taxon>
        <taxon>Bacillariophycidae</taxon>
        <taxon>Bacillariales</taxon>
        <taxon>Bacillariaceae</taxon>
        <taxon>Cylindrotheca</taxon>
    </lineage>
</organism>
<dbReference type="InterPro" id="IPR004710">
    <property type="entry name" value="Bilac:Na_transpt"/>
</dbReference>
<feature type="transmembrane region" description="Helical" evidence="6">
    <location>
        <begin position="38"/>
        <end position="61"/>
    </location>
</feature>
<feature type="transmembrane region" description="Helical" evidence="6">
    <location>
        <begin position="169"/>
        <end position="189"/>
    </location>
</feature>
<evidence type="ECO:0000313" key="7">
    <source>
        <dbReference type="EMBL" id="CAJ1903950.1"/>
    </source>
</evidence>
<feature type="transmembrane region" description="Helical" evidence="6">
    <location>
        <begin position="94"/>
        <end position="114"/>
    </location>
</feature>
<evidence type="ECO:0000256" key="3">
    <source>
        <dbReference type="ARBA" id="ARBA00022692"/>
    </source>
</evidence>
<dbReference type="GO" id="GO:0016020">
    <property type="term" value="C:membrane"/>
    <property type="evidence" value="ECO:0007669"/>
    <property type="project" value="UniProtKB-SubCell"/>
</dbReference>
<keyword evidence="3 6" id="KW-0812">Transmembrane</keyword>